<dbReference type="EMBL" id="VSSQ01101068">
    <property type="protein sequence ID" value="MPN42975.1"/>
    <property type="molecule type" value="Genomic_DNA"/>
</dbReference>
<dbReference type="InterPro" id="IPR003785">
    <property type="entry name" value="Creatininase/forma_Hydrolase"/>
</dbReference>
<sequence>MLYLRPELVNMDMAAQGFIGKVDKALTERLFKEGIVAMSPTGIIGDARYATPELGKLFFNGLVDVLETDIRKKLGK</sequence>
<name>A0A645HV92_9ZZZZ</name>
<evidence type="ECO:0000313" key="1">
    <source>
        <dbReference type="EMBL" id="MPN42975.1"/>
    </source>
</evidence>
<protein>
    <submittedName>
        <fullName evidence="1">Uncharacterized protein</fullName>
    </submittedName>
</protein>
<reference evidence="1" key="1">
    <citation type="submission" date="2019-08" db="EMBL/GenBank/DDBJ databases">
        <authorList>
            <person name="Kucharzyk K."/>
            <person name="Murdoch R.W."/>
            <person name="Higgins S."/>
            <person name="Loffler F."/>
        </authorList>
    </citation>
    <scope>NUCLEOTIDE SEQUENCE</scope>
</reference>
<dbReference type="InterPro" id="IPR024087">
    <property type="entry name" value="Creatininase-like_sf"/>
</dbReference>
<organism evidence="1">
    <name type="scientific">bioreactor metagenome</name>
    <dbReference type="NCBI Taxonomy" id="1076179"/>
    <lineage>
        <taxon>unclassified sequences</taxon>
        <taxon>metagenomes</taxon>
        <taxon>ecological metagenomes</taxon>
    </lineage>
</organism>
<dbReference type="Pfam" id="PF02633">
    <property type="entry name" value="Creatininase"/>
    <property type="match status" value="1"/>
</dbReference>
<comment type="caution">
    <text evidence="1">The sequence shown here is derived from an EMBL/GenBank/DDBJ whole genome shotgun (WGS) entry which is preliminary data.</text>
</comment>
<dbReference type="SUPFAM" id="SSF102215">
    <property type="entry name" value="Creatininase"/>
    <property type="match status" value="1"/>
</dbReference>
<gene>
    <name evidence="1" type="ORF">SDC9_190534</name>
</gene>
<proteinExistence type="predicted"/>
<dbReference type="AlphaFoldDB" id="A0A645HV92"/>
<accession>A0A645HV92</accession>
<dbReference type="Gene3D" id="3.40.50.10310">
    <property type="entry name" value="Creatininase"/>
    <property type="match status" value="1"/>
</dbReference>